<dbReference type="STRING" id="655815.ZPR_1114"/>
<dbReference type="eggNOG" id="COG0223">
    <property type="taxonomic scope" value="Bacteria"/>
</dbReference>
<protein>
    <recommendedName>
        <fullName evidence="2">phosphoribosylglycinamide formyltransferase 1</fullName>
        <ecNumber evidence="2">2.1.2.2</ecNumber>
    </recommendedName>
</protein>
<dbReference type="Gene3D" id="3.40.50.170">
    <property type="entry name" value="Formyl transferase, N-terminal domain"/>
    <property type="match status" value="1"/>
</dbReference>
<dbReference type="EC" id="2.1.2.2" evidence="2"/>
<dbReference type="PANTHER" id="PTHR43369">
    <property type="entry name" value="PHOSPHORIBOSYLGLYCINAMIDE FORMYLTRANSFERASE"/>
    <property type="match status" value="1"/>
</dbReference>
<dbReference type="SUPFAM" id="SSF53328">
    <property type="entry name" value="Formyltransferase"/>
    <property type="match status" value="1"/>
</dbReference>
<comment type="pathway">
    <text evidence="1">Purine metabolism; IMP biosynthesis via de novo pathway; N(2)-formyl-N(1)-(5-phospho-D-ribosyl)glycinamide from N(1)-(5-phospho-D-ribosyl)glycinamide (10-formyl THF route): step 1/1.</text>
</comment>
<dbReference type="Proteomes" id="UP000001654">
    <property type="component" value="Chromosome"/>
</dbReference>
<keyword evidence="3 6" id="KW-0808">Transferase</keyword>
<dbReference type="InterPro" id="IPR036477">
    <property type="entry name" value="Formyl_transf_N_sf"/>
</dbReference>
<evidence type="ECO:0000256" key="3">
    <source>
        <dbReference type="ARBA" id="ARBA00022679"/>
    </source>
</evidence>
<evidence type="ECO:0000313" key="6">
    <source>
        <dbReference type="EMBL" id="ADF51459.1"/>
    </source>
</evidence>
<feature type="domain" description="Formyl transferase N-terminal" evidence="5">
    <location>
        <begin position="83"/>
        <end position="197"/>
    </location>
</feature>
<evidence type="ECO:0000256" key="2">
    <source>
        <dbReference type="ARBA" id="ARBA00012254"/>
    </source>
</evidence>
<evidence type="ECO:0000256" key="1">
    <source>
        <dbReference type="ARBA" id="ARBA00005054"/>
    </source>
</evidence>
<dbReference type="GO" id="GO:0004644">
    <property type="term" value="F:phosphoribosylglycinamide formyltransferase activity"/>
    <property type="evidence" value="ECO:0007669"/>
    <property type="project" value="UniProtKB-EC"/>
</dbReference>
<sequence>MLFTSDAKRHKYIAKELAEHTSLQLIVDEKKSVSITKNNGLNDEDTLFWKNHFKLRENSEKQFFKDIEFPENVELLSLEHGKINSELVQEKLKEIRPDFIILFGTSIIKRDILNLFPNKFINLHLGLSPYYKGSATNLFPFYYKEPECVGATIHIASEKVDAGAILCQLRPEIEVKDDMHTTGNKVILKAGKLLPKILQDYNSGKIDLKKQSKSGKELRIKDLNISILKEIYKNFEQGMIIDYIRDKEQRDLSKPIVNFNF</sequence>
<dbReference type="Pfam" id="PF00551">
    <property type="entry name" value="Formyl_trans_N"/>
    <property type="match status" value="1"/>
</dbReference>
<name>D5BIK7_ZUNPS</name>
<accession>D5BIK7</accession>
<evidence type="ECO:0000259" key="5">
    <source>
        <dbReference type="Pfam" id="PF00551"/>
    </source>
</evidence>
<dbReference type="GO" id="GO:0005829">
    <property type="term" value="C:cytosol"/>
    <property type="evidence" value="ECO:0007669"/>
    <property type="project" value="TreeGrafter"/>
</dbReference>
<keyword evidence="4" id="KW-0658">Purine biosynthesis</keyword>
<dbReference type="HOGENOM" id="CLU_073809_1_0_10"/>
<keyword evidence="7" id="KW-1185">Reference proteome</keyword>
<evidence type="ECO:0000313" key="7">
    <source>
        <dbReference type="Proteomes" id="UP000001654"/>
    </source>
</evidence>
<dbReference type="PANTHER" id="PTHR43369:SF2">
    <property type="entry name" value="PHOSPHORIBOSYLGLYCINAMIDE FORMYLTRANSFERASE"/>
    <property type="match status" value="1"/>
</dbReference>
<reference evidence="6 7" key="1">
    <citation type="journal article" date="2010" name="BMC Genomics">
        <title>The complete genome of Zunongwangia profunda SM-A87 reveals its adaptation to the deep-sea environment and ecological role in sedimentary organic nitrogen degradation.</title>
        <authorList>
            <person name="Qin Q.L."/>
            <person name="Zhang X.Y."/>
            <person name="Wang X.M."/>
            <person name="Liu G.M."/>
            <person name="Chen X.L."/>
            <person name="Xie B.B."/>
            <person name="Dang H.Y."/>
            <person name="Zhou B.C."/>
            <person name="Yu J."/>
            <person name="Zhang Y.Z."/>
        </authorList>
    </citation>
    <scope>NUCLEOTIDE SEQUENCE [LARGE SCALE GENOMIC DNA]</scope>
    <source>
        <strain evidence="7">DSM 18752 / CCTCC AB 206139 / SM-A87</strain>
    </source>
</reference>
<evidence type="ECO:0000256" key="4">
    <source>
        <dbReference type="ARBA" id="ARBA00022755"/>
    </source>
</evidence>
<dbReference type="AlphaFoldDB" id="D5BIK7"/>
<dbReference type="KEGG" id="zpr:ZPR_1114"/>
<dbReference type="InterPro" id="IPR002376">
    <property type="entry name" value="Formyl_transf_N"/>
</dbReference>
<proteinExistence type="predicted"/>
<gene>
    <name evidence="6" type="ordered locus">ZPR_1114</name>
</gene>
<organism evidence="6 7">
    <name type="scientific">Zunongwangia profunda (strain DSM 18752 / CCTCC AB 206139 / SM-A87)</name>
    <name type="common">Wangia profunda</name>
    <dbReference type="NCBI Taxonomy" id="655815"/>
    <lineage>
        <taxon>Bacteria</taxon>
        <taxon>Pseudomonadati</taxon>
        <taxon>Bacteroidota</taxon>
        <taxon>Flavobacteriia</taxon>
        <taxon>Flavobacteriales</taxon>
        <taxon>Flavobacteriaceae</taxon>
        <taxon>Zunongwangia</taxon>
    </lineage>
</organism>
<dbReference type="EMBL" id="CP001650">
    <property type="protein sequence ID" value="ADF51459.1"/>
    <property type="molecule type" value="Genomic_DNA"/>
</dbReference>
<dbReference type="GO" id="GO:0006189">
    <property type="term" value="P:'de novo' IMP biosynthetic process"/>
    <property type="evidence" value="ECO:0007669"/>
    <property type="project" value="TreeGrafter"/>
</dbReference>